<feature type="transmembrane region" description="Helical" evidence="1">
    <location>
        <begin position="47"/>
        <end position="68"/>
    </location>
</feature>
<evidence type="ECO:0000313" key="2">
    <source>
        <dbReference type="Proteomes" id="UP000887574"/>
    </source>
</evidence>
<dbReference type="Proteomes" id="UP000887574">
    <property type="component" value="Unplaced"/>
</dbReference>
<reference evidence="3" key="1">
    <citation type="submission" date="2022-11" db="UniProtKB">
        <authorList>
            <consortium name="WormBaseParasite"/>
        </authorList>
    </citation>
    <scope>IDENTIFICATION</scope>
</reference>
<organism evidence="2 3">
    <name type="scientific">Ditylenchus dipsaci</name>
    <dbReference type="NCBI Taxonomy" id="166011"/>
    <lineage>
        <taxon>Eukaryota</taxon>
        <taxon>Metazoa</taxon>
        <taxon>Ecdysozoa</taxon>
        <taxon>Nematoda</taxon>
        <taxon>Chromadorea</taxon>
        <taxon>Rhabditida</taxon>
        <taxon>Tylenchina</taxon>
        <taxon>Tylenchomorpha</taxon>
        <taxon>Sphaerularioidea</taxon>
        <taxon>Anguinidae</taxon>
        <taxon>Anguininae</taxon>
        <taxon>Ditylenchus</taxon>
    </lineage>
</organism>
<protein>
    <submittedName>
        <fullName evidence="3">Uncharacterized protein</fullName>
    </submittedName>
</protein>
<keyword evidence="1" id="KW-0472">Membrane</keyword>
<dbReference type="AlphaFoldDB" id="A0A915DV28"/>
<keyword evidence="2" id="KW-1185">Reference proteome</keyword>
<dbReference type="WBParaSite" id="jg23486">
    <property type="protein sequence ID" value="jg23486"/>
    <property type="gene ID" value="jg23486"/>
</dbReference>
<keyword evidence="1" id="KW-0812">Transmembrane</keyword>
<sequence>MFLRPRYKDRFAVDKVKFNINVATWIQEESENNINVCDAVNNIEMKLLSIFLFSCLLISACLTILIAAEEILNVKSVFSRVKRDPVKPSACENACHQKAKGEAYYECVKKDCGYHR</sequence>
<accession>A0A915DV28</accession>
<keyword evidence="1" id="KW-1133">Transmembrane helix</keyword>
<name>A0A915DV28_9BILA</name>
<evidence type="ECO:0000256" key="1">
    <source>
        <dbReference type="SAM" id="Phobius"/>
    </source>
</evidence>
<evidence type="ECO:0000313" key="3">
    <source>
        <dbReference type="WBParaSite" id="jg23486"/>
    </source>
</evidence>
<proteinExistence type="predicted"/>